<feature type="compositionally biased region" description="Low complexity" evidence="5">
    <location>
        <begin position="63"/>
        <end position="77"/>
    </location>
</feature>
<evidence type="ECO:0000256" key="6">
    <source>
        <dbReference type="SAM" id="Phobius"/>
    </source>
</evidence>
<feature type="transmembrane region" description="Helical" evidence="6">
    <location>
        <begin position="584"/>
        <end position="607"/>
    </location>
</feature>
<evidence type="ECO:0000256" key="2">
    <source>
        <dbReference type="ARBA" id="ARBA00022692"/>
    </source>
</evidence>
<keyword evidence="3 6" id="KW-1133">Transmembrane helix</keyword>
<dbReference type="Pfam" id="PF01124">
    <property type="entry name" value="MAPEG"/>
    <property type="match status" value="1"/>
</dbReference>
<feature type="compositionally biased region" description="Polar residues" evidence="5">
    <location>
        <begin position="36"/>
        <end position="50"/>
    </location>
</feature>
<feature type="compositionally biased region" description="Basic and acidic residues" evidence="5">
    <location>
        <begin position="132"/>
        <end position="144"/>
    </location>
</feature>
<dbReference type="Gene3D" id="1.20.120.550">
    <property type="entry name" value="Membrane associated eicosanoid/glutathione metabolism-like domain"/>
    <property type="match status" value="1"/>
</dbReference>
<keyword evidence="4 6" id="KW-0472">Membrane</keyword>
<keyword evidence="2 6" id="KW-0812">Transmembrane</keyword>
<comment type="subcellular location">
    <subcellularLocation>
        <location evidence="1">Membrane</location>
    </subcellularLocation>
</comment>
<gene>
    <name evidence="7" type="ORF">FOZ62_023320</name>
</gene>
<accession>A0A7J6SYG0</accession>
<evidence type="ECO:0000313" key="8">
    <source>
        <dbReference type="Proteomes" id="UP000574390"/>
    </source>
</evidence>
<evidence type="ECO:0000256" key="4">
    <source>
        <dbReference type="ARBA" id="ARBA00023136"/>
    </source>
</evidence>
<dbReference type="InterPro" id="IPR001129">
    <property type="entry name" value="Membr-assoc_MAPEG"/>
</dbReference>
<proteinExistence type="predicted"/>
<name>A0A7J6SYG0_PEROL</name>
<feature type="transmembrane region" description="Helical" evidence="6">
    <location>
        <begin position="547"/>
        <end position="564"/>
    </location>
</feature>
<dbReference type="SUPFAM" id="SSF52047">
    <property type="entry name" value="RNI-like"/>
    <property type="match status" value="1"/>
</dbReference>
<feature type="transmembrane region" description="Helical" evidence="6">
    <location>
        <begin position="503"/>
        <end position="527"/>
    </location>
</feature>
<dbReference type="GO" id="GO:0016020">
    <property type="term" value="C:membrane"/>
    <property type="evidence" value="ECO:0007669"/>
    <property type="project" value="UniProtKB-SubCell"/>
</dbReference>
<protein>
    <submittedName>
        <fullName evidence="7">Uncharacterized protein</fullName>
    </submittedName>
</protein>
<dbReference type="Proteomes" id="UP000574390">
    <property type="component" value="Unassembled WGS sequence"/>
</dbReference>
<feature type="region of interest" description="Disordered" evidence="5">
    <location>
        <begin position="129"/>
        <end position="148"/>
    </location>
</feature>
<feature type="non-terminal residue" evidence="7">
    <location>
        <position position="622"/>
    </location>
</feature>
<evidence type="ECO:0000256" key="3">
    <source>
        <dbReference type="ARBA" id="ARBA00022989"/>
    </source>
</evidence>
<feature type="non-terminal residue" evidence="7">
    <location>
        <position position="1"/>
    </location>
</feature>
<evidence type="ECO:0000256" key="1">
    <source>
        <dbReference type="ARBA" id="ARBA00004370"/>
    </source>
</evidence>
<comment type="caution">
    <text evidence="7">The sequence shown here is derived from an EMBL/GenBank/DDBJ whole genome shotgun (WGS) entry which is preliminary data.</text>
</comment>
<organism evidence="7 8">
    <name type="scientific">Perkinsus olseni</name>
    <name type="common">Perkinsus atlanticus</name>
    <dbReference type="NCBI Taxonomy" id="32597"/>
    <lineage>
        <taxon>Eukaryota</taxon>
        <taxon>Sar</taxon>
        <taxon>Alveolata</taxon>
        <taxon>Perkinsozoa</taxon>
        <taxon>Perkinsea</taxon>
        <taxon>Perkinsida</taxon>
        <taxon>Perkinsidae</taxon>
        <taxon>Perkinsus</taxon>
    </lineage>
</organism>
<dbReference type="SUPFAM" id="SSF161084">
    <property type="entry name" value="MAPEG domain-like"/>
    <property type="match status" value="1"/>
</dbReference>
<dbReference type="Gene3D" id="3.80.10.10">
    <property type="entry name" value="Ribonuclease Inhibitor"/>
    <property type="match status" value="1"/>
</dbReference>
<evidence type="ECO:0000256" key="5">
    <source>
        <dbReference type="SAM" id="MobiDB-lite"/>
    </source>
</evidence>
<feature type="region of interest" description="Disordered" evidence="5">
    <location>
        <begin position="20"/>
        <end position="111"/>
    </location>
</feature>
<dbReference type="InterPro" id="IPR023352">
    <property type="entry name" value="MAPEG-like_dom_sf"/>
</dbReference>
<dbReference type="EMBL" id="JABANM010011333">
    <property type="protein sequence ID" value="KAF4737883.1"/>
    <property type="molecule type" value="Genomic_DNA"/>
</dbReference>
<sequence length="622" mass="68458">VLLNNNAELEPCIDECLARQAQDDELPSSAGPAGPSEQTTTAGRYPQTPQAPRAAPFIHSPRESSPSPTSSSASWSSLLREMLGEGSTPADRSGRKQPSAPETLNETYPAEGHLVSYDSVASGFAAVDEDSDFGKHSEAKKDDVEGNDAWDDWFGSKVDVPGHSDEAIVPPSDPSKVYSMSRHDSLADEGCPSERQSEASSKLKRFCRKKPEGFDTIGDTLKEVCSSIEHLCEQQDSDQIRIVDLSSLDLTDAELSAILEALLEASVSPEDEVRLSNNRLSTRGLADLLEYMQSVMQPRQKLKVDLSCNGICDWGFQRLAILLSESMMQNVEVNIDQNRISNPGGILDAYMAAHREALVLPRCDGRTETAPLVAHKYERNIECLTAGLKGSPIGGHFLHRPVVSPMGGMDRCIVYVISSMSILAANGHLNLDTFSAEFIKAFWAPTAVTVAWLIQYGMIDFICIGASRTYFKWGFPKGAEGAPEPLCRAMRVHMNQLENSNHMLFTMWLCALCGLPRFAGAFGALWVAVRCMYGFKYRMTKGNLKGILQFTVPSYVIVQTFYFSNDWAVIAQRILKVAFNFDDFKSYIGAGAVVLTAYLLMLGTAMLQRKHCGVWDKSQKKE</sequence>
<evidence type="ECO:0000313" key="7">
    <source>
        <dbReference type="EMBL" id="KAF4737883.1"/>
    </source>
</evidence>
<dbReference type="AlphaFoldDB" id="A0A7J6SYG0"/>
<reference evidence="7 8" key="1">
    <citation type="submission" date="2020-04" db="EMBL/GenBank/DDBJ databases">
        <title>Perkinsus olseni comparative genomics.</title>
        <authorList>
            <person name="Bogema D.R."/>
        </authorList>
    </citation>
    <scope>NUCLEOTIDE SEQUENCE [LARGE SCALE GENOMIC DNA]</scope>
    <source>
        <strain evidence="7">ATCC PRA-205</strain>
    </source>
</reference>
<dbReference type="InterPro" id="IPR032675">
    <property type="entry name" value="LRR_dom_sf"/>
</dbReference>